<dbReference type="RefSeq" id="WP_116774477.1">
    <property type="nucleotide sequence ID" value="NZ_QDKG01000001.1"/>
</dbReference>
<comment type="caution">
    <text evidence="7">The sequence shown here is derived from an EMBL/GenBank/DDBJ whole genome shotgun (WGS) entry which is preliminary data.</text>
</comment>
<keyword evidence="2" id="KW-0201">Cytochrome c-type biogenesis</keyword>
<comment type="subcellular location">
    <subcellularLocation>
        <location evidence="1">Cell envelope</location>
    </subcellularLocation>
</comment>
<reference evidence="7 8" key="1">
    <citation type="submission" date="2018-04" db="EMBL/GenBank/DDBJ databases">
        <title>Sphingobacterium cortibacter sp. nov.</title>
        <authorList>
            <person name="Li Y."/>
        </authorList>
    </citation>
    <scope>NUCLEOTIDE SEQUENCE [LARGE SCALE GENOMIC DNA]</scope>
    <source>
        <strain evidence="7 8">2c-3</strain>
    </source>
</reference>
<sequence>MKYLFLLFLCSWQLSLYAQNPTTLAGHIQHSGDHSRMKITVKPPFQIDPITIPVSPQGTFEVDLSRWIDVPTQIQLFVYEDSLQQRGESINICMAPQYQLFLEAKVDTATRQIDRKELRMRGEGKEINNLLYQMLPRNYTWSDIKLPYDAYMASLNQARKNIKAELDSLDQIHPDLAYIHEWKSVLVTDISYYNLWQFVASYAPNNELSRSQIMAALPEFGFADFWKQIDNPKNLRARGFHVWLDAMNFLVSEDVFAYPTSVVERYRGHPLADIHIMNEVFSGKVRDEILYQNLSKKVLRARTFAALQQLNEGARLIHNELYRQDIEQTSFKTATSIGEIAPGKILTADIILRDEWTGEPVNLKDIKGKVIFLEAWASWCGPCRGEIPYLKKLKEHYHGNKDIIFVSVASSNDKQAARKKIIADQEMDWLLLEDADDRFNDFFQISAIPHTVILNGDGMIVDNDGIRPSSSNVIAYLDALLAGNNPEIAQ</sequence>
<dbReference type="PANTHER" id="PTHR42852">
    <property type="entry name" value="THIOL:DISULFIDE INTERCHANGE PROTEIN DSBE"/>
    <property type="match status" value="1"/>
</dbReference>
<name>A0A2T8HME5_9SPHI</name>
<dbReference type="PROSITE" id="PS51352">
    <property type="entry name" value="THIOREDOXIN_2"/>
    <property type="match status" value="1"/>
</dbReference>
<dbReference type="PANTHER" id="PTHR42852:SF6">
    <property type="entry name" value="THIOL:DISULFIDE INTERCHANGE PROTEIN DSBE"/>
    <property type="match status" value="1"/>
</dbReference>
<dbReference type="InterPro" id="IPR013766">
    <property type="entry name" value="Thioredoxin_domain"/>
</dbReference>
<organism evidence="7 8">
    <name type="scientific">Sphingobacterium corticibacter</name>
    <dbReference type="NCBI Taxonomy" id="2171749"/>
    <lineage>
        <taxon>Bacteria</taxon>
        <taxon>Pseudomonadati</taxon>
        <taxon>Bacteroidota</taxon>
        <taxon>Sphingobacteriia</taxon>
        <taxon>Sphingobacteriales</taxon>
        <taxon>Sphingobacteriaceae</taxon>
        <taxon>Sphingobacterium</taxon>
    </lineage>
</organism>
<dbReference type="Pfam" id="PF08534">
    <property type="entry name" value="Redoxin"/>
    <property type="match status" value="1"/>
</dbReference>
<dbReference type="AlphaFoldDB" id="A0A2T8HME5"/>
<dbReference type="GO" id="GO:0017004">
    <property type="term" value="P:cytochrome complex assembly"/>
    <property type="evidence" value="ECO:0007669"/>
    <property type="project" value="UniProtKB-KW"/>
</dbReference>
<dbReference type="Proteomes" id="UP000245627">
    <property type="component" value="Unassembled WGS sequence"/>
</dbReference>
<evidence type="ECO:0000256" key="3">
    <source>
        <dbReference type="ARBA" id="ARBA00023157"/>
    </source>
</evidence>
<protein>
    <recommendedName>
        <fullName evidence="6">Thioredoxin domain-containing protein</fullName>
    </recommendedName>
</protein>
<evidence type="ECO:0000313" key="8">
    <source>
        <dbReference type="Proteomes" id="UP000245627"/>
    </source>
</evidence>
<keyword evidence="5" id="KW-0732">Signal</keyword>
<evidence type="ECO:0000256" key="2">
    <source>
        <dbReference type="ARBA" id="ARBA00022748"/>
    </source>
</evidence>
<keyword evidence="8" id="KW-1185">Reference proteome</keyword>
<feature type="signal peptide" evidence="5">
    <location>
        <begin position="1"/>
        <end position="18"/>
    </location>
</feature>
<dbReference type="EMBL" id="QDKG01000001">
    <property type="protein sequence ID" value="PVH26619.1"/>
    <property type="molecule type" value="Genomic_DNA"/>
</dbReference>
<dbReference type="CDD" id="cd02966">
    <property type="entry name" value="TlpA_like_family"/>
    <property type="match status" value="1"/>
</dbReference>
<evidence type="ECO:0000313" key="7">
    <source>
        <dbReference type="EMBL" id="PVH26619.1"/>
    </source>
</evidence>
<feature type="domain" description="Thioredoxin" evidence="6">
    <location>
        <begin position="335"/>
        <end position="482"/>
    </location>
</feature>
<dbReference type="GO" id="GO:0016491">
    <property type="term" value="F:oxidoreductase activity"/>
    <property type="evidence" value="ECO:0007669"/>
    <property type="project" value="InterPro"/>
</dbReference>
<dbReference type="GO" id="GO:0030313">
    <property type="term" value="C:cell envelope"/>
    <property type="evidence" value="ECO:0007669"/>
    <property type="project" value="UniProtKB-SubCell"/>
</dbReference>
<keyword evidence="3" id="KW-1015">Disulfide bond</keyword>
<dbReference type="InterPro" id="IPR013740">
    <property type="entry name" value="Redoxin"/>
</dbReference>
<keyword evidence="4" id="KW-0676">Redox-active center</keyword>
<dbReference type="InterPro" id="IPR050553">
    <property type="entry name" value="Thioredoxin_ResA/DsbE_sf"/>
</dbReference>
<accession>A0A2T8HME5</accession>
<evidence type="ECO:0000256" key="5">
    <source>
        <dbReference type="SAM" id="SignalP"/>
    </source>
</evidence>
<proteinExistence type="predicted"/>
<gene>
    <name evidence="7" type="ORF">DC487_03130</name>
</gene>
<evidence type="ECO:0000259" key="6">
    <source>
        <dbReference type="PROSITE" id="PS51352"/>
    </source>
</evidence>
<feature type="chain" id="PRO_5015593178" description="Thioredoxin domain-containing protein" evidence="5">
    <location>
        <begin position="19"/>
        <end position="490"/>
    </location>
</feature>
<dbReference type="OrthoDB" id="1095575at2"/>
<dbReference type="Gene3D" id="3.40.30.10">
    <property type="entry name" value="Glutaredoxin"/>
    <property type="match status" value="1"/>
</dbReference>
<evidence type="ECO:0000256" key="1">
    <source>
        <dbReference type="ARBA" id="ARBA00004196"/>
    </source>
</evidence>
<dbReference type="InterPro" id="IPR036249">
    <property type="entry name" value="Thioredoxin-like_sf"/>
</dbReference>
<dbReference type="SUPFAM" id="SSF52833">
    <property type="entry name" value="Thioredoxin-like"/>
    <property type="match status" value="1"/>
</dbReference>
<evidence type="ECO:0000256" key="4">
    <source>
        <dbReference type="ARBA" id="ARBA00023284"/>
    </source>
</evidence>